<sequence>MKSVGSTIKRGWHNFCQWINRPHIRRRLMIAAAVAAGIAVLVPLTIATAGFGPAGIVAGSAAAAWQSAAYGGFVASGSTLATLQWLGMTAGAIQLGIGAGGLAALGVMAVDST</sequence>
<dbReference type="PANTHER" id="PTHR16932:SF18">
    <property type="entry name" value="INTERFERON, ALPHA-INDUCIBLE PROTEIN 27-LIKE 2"/>
    <property type="match status" value="1"/>
</dbReference>
<dbReference type="InterPro" id="IPR009311">
    <property type="entry name" value="IFI6/IFI27-like"/>
</dbReference>
<dbReference type="InterPro" id="IPR038213">
    <property type="entry name" value="IFI6/IFI27-like_sf"/>
</dbReference>
<protein>
    <submittedName>
        <fullName evidence="7">Uncharacterized protein</fullName>
    </submittedName>
</protein>
<feature type="transmembrane region" description="Helical" evidence="6">
    <location>
        <begin position="28"/>
        <end position="48"/>
    </location>
</feature>
<dbReference type="Proteomes" id="UP000663853">
    <property type="component" value="Unassembled WGS sequence"/>
</dbReference>
<evidence type="ECO:0000256" key="5">
    <source>
        <dbReference type="ARBA" id="ARBA00023136"/>
    </source>
</evidence>
<comment type="similarity">
    <text evidence="2">Belongs to the IFI6/IFI27 family.</text>
</comment>
<keyword evidence="5 6" id="KW-0472">Membrane</keyword>
<dbReference type="EMBL" id="CAJMXA010003650">
    <property type="protein sequence ID" value="CAE6509451.1"/>
    <property type="molecule type" value="Genomic_DNA"/>
</dbReference>
<evidence type="ECO:0000313" key="7">
    <source>
        <dbReference type="EMBL" id="CAE6509451.1"/>
    </source>
</evidence>
<dbReference type="AlphaFoldDB" id="A0A8H3HHE7"/>
<comment type="subcellular location">
    <subcellularLocation>
        <location evidence="1">Membrane</location>
        <topology evidence="1">Multi-pass membrane protein</topology>
    </subcellularLocation>
</comment>
<evidence type="ECO:0000256" key="3">
    <source>
        <dbReference type="ARBA" id="ARBA00022692"/>
    </source>
</evidence>
<comment type="caution">
    <text evidence="7">The sequence shown here is derived from an EMBL/GenBank/DDBJ whole genome shotgun (WGS) entry which is preliminary data.</text>
</comment>
<evidence type="ECO:0000256" key="2">
    <source>
        <dbReference type="ARBA" id="ARBA00007262"/>
    </source>
</evidence>
<reference evidence="7" key="1">
    <citation type="submission" date="2021-01" db="EMBL/GenBank/DDBJ databases">
        <authorList>
            <person name="Kaushik A."/>
        </authorList>
    </citation>
    <scope>NUCLEOTIDE SEQUENCE</scope>
    <source>
        <strain evidence="7">AG6-10EEA</strain>
    </source>
</reference>
<evidence type="ECO:0000256" key="6">
    <source>
        <dbReference type="SAM" id="Phobius"/>
    </source>
</evidence>
<accession>A0A8H3HHE7</accession>
<gene>
    <name evidence="7" type="ORF">RDB_LOCUS125065</name>
</gene>
<dbReference type="PANTHER" id="PTHR16932">
    <property type="entry name" value="INTERFERON ALPHA-INDUCIBLE PROTEIN 27"/>
    <property type="match status" value="1"/>
</dbReference>
<dbReference type="GO" id="GO:0016020">
    <property type="term" value="C:membrane"/>
    <property type="evidence" value="ECO:0007669"/>
    <property type="project" value="UniProtKB-SubCell"/>
</dbReference>
<name>A0A8H3HHE7_9AGAM</name>
<evidence type="ECO:0000313" key="8">
    <source>
        <dbReference type="Proteomes" id="UP000663853"/>
    </source>
</evidence>
<evidence type="ECO:0000256" key="1">
    <source>
        <dbReference type="ARBA" id="ARBA00004141"/>
    </source>
</evidence>
<keyword evidence="4 6" id="KW-1133">Transmembrane helix</keyword>
<keyword evidence="3 6" id="KW-0812">Transmembrane</keyword>
<dbReference type="Pfam" id="PF06140">
    <property type="entry name" value="Ifi-6-16"/>
    <property type="match status" value="1"/>
</dbReference>
<organism evidence="7 8">
    <name type="scientific">Rhizoctonia solani</name>
    <dbReference type="NCBI Taxonomy" id="456999"/>
    <lineage>
        <taxon>Eukaryota</taxon>
        <taxon>Fungi</taxon>
        <taxon>Dikarya</taxon>
        <taxon>Basidiomycota</taxon>
        <taxon>Agaricomycotina</taxon>
        <taxon>Agaricomycetes</taxon>
        <taxon>Cantharellales</taxon>
        <taxon>Ceratobasidiaceae</taxon>
        <taxon>Rhizoctonia</taxon>
    </lineage>
</organism>
<proteinExistence type="inferred from homology"/>
<evidence type="ECO:0000256" key="4">
    <source>
        <dbReference type="ARBA" id="ARBA00022989"/>
    </source>
</evidence>
<dbReference type="Gene3D" id="6.10.110.10">
    <property type="match status" value="1"/>
</dbReference>
<feature type="transmembrane region" description="Helical" evidence="6">
    <location>
        <begin position="85"/>
        <end position="110"/>
    </location>
</feature>